<evidence type="ECO:0000256" key="1">
    <source>
        <dbReference type="ARBA" id="ARBA00022729"/>
    </source>
</evidence>
<evidence type="ECO:0000313" key="3">
    <source>
        <dbReference type="EMBL" id="GAG66913.1"/>
    </source>
</evidence>
<dbReference type="InterPro" id="IPR011990">
    <property type="entry name" value="TPR-like_helical_dom_sf"/>
</dbReference>
<dbReference type="Pfam" id="PF13525">
    <property type="entry name" value="YfiO"/>
    <property type="match status" value="1"/>
</dbReference>
<evidence type="ECO:0000259" key="2">
    <source>
        <dbReference type="Pfam" id="PF13525"/>
    </source>
</evidence>
<accession>X1A2A4</accession>
<keyword evidence="1" id="KW-0732">Signal</keyword>
<comment type="caution">
    <text evidence="3">The sequence shown here is derived from an EMBL/GenBank/DDBJ whole genome shotgun (WGS) entry which is preliminary data.</text>
</comment>
<dbReference type="EMBL" id="BART01002728">
    <property type="protein sequence ID" value="GAG66913.1"/>
    <property type="molecule type" value="Genomic_DNA"/>
</dbReference>
<gene>
    <name evidence="3" type="ORF">S01H4_08088</name>
</gene>
<sequence length="60" mass="7031">KLANYEQAILEFTKVIENYPESDYAAPAQYYIGYSHYLTQDYSQAILEFHITIDNYPDST</sequence>
<feature type="domain" description="Outer membrane lipoprotein BamD-like" evidence="2">
    <location>
        <begin position="3"/>
        <end position="59"/>
    </location>
</feature>
<dbReference type="InterPro" id="IPR039565">
    <property type="entry name" value="BamD-like"/>
</dbReference>
<reference evidence="3" key="1">
    <citation type="journal article" date="2014" name="Front. Microbiol.">
        <title>High frequency of phylogenetically diverse reductive dehalogenase-homologous genes in deep subseafloor sedimentary metagenomes.</title>
        <authorList>
            <person name="Kawai M."/>
            <person name="Futagami T."/>
            <person name="Toyoda A."/>
            <person name="Takaki Y."/>
            <person name="Nishi S."/>
            <person name="Hori S."/>
            <person name="Arai W."/>
            <person name="Tsubouchi T."/>
            <person name="Morono Y."/>
            <person name="Uchiyama I."/>
            <person name="Ito T."/>
            <person name="Fujiyama A."/>
            <person name="Inagaki F."/>
            <person name="Takami H."/>
        </authorList>
    </citation>
    <scope>NUCLEOTIDE SEQUENCE</scope>
    <source>
        <strain evidence="3">Expedition CK06-06</strain>
    </source>
</reference>
<dbReference type="AlphaFoldDB" id="X1A2A4"/>
<proteinExistence type="predicted"/>
<dbReference type="SUPFAM" id="SSF48452">
    <property type="entry name" value="TPR-like"/>
    <property type="match status" value="1"/>
</dbReference>
<name>X1A2A4_9ZZZZ</name>
<dbReference type="Gene3D" id="1.25.40.10">
    <property type="entry name" value="Tetratricopeptide repeat domain"/>
    <property type="match status" value="1"/>
</dbReference>
<protein>
    <recommendedName>
        <fullName evidence="2">Outer membrane lipoprotein BamD-like domain-containing protein</fullName>
    </recommendedName>
</protein>
<feature type="non-terminal residue" evidence="3">
    <location>
        <position position="1"/>
    </location>
</feature>
<organism evidence="3">
    <name type="scientific">marine sediment metagenome</name>
    <dbReference type="NCBI Taxonomy" id="412755"/>
    <lineage>
        <taxon>unclassified sequences</taxon>
        <taxon>metagenomes</taxon>
        <taxon>ecological metagenomes</taxon>
    </lineage>
</organism>